<accession>A0A372ITY5</accession>
<sequence>MNLLGKKNEMECQCKERLQHRTPVLRAPSMKFSAEKQGGATPVRFTAAGAEGAPHAGRASQDGVRLTAHLRACV</sequence>
<comment type="caution">
    <text evidence="1">The sequence shown here is derived from an EMBL/GenBank/DDBJ whole genome shotgun (WGS) entry which is preliminary data.</text>
</comment>
<organism evidence="1 2">
    <name type="scientific">Paracidobacterium acidisoli</name>
    <dbReference type="NCBI Taxonomy" id="2303751"/>
    <lineage>
        <taxon>Bacteria</taxon>
        <taxon>Pseudomonadati</taxon>
        <taxon>Acidobacteriota</taxon>
        <taxon>Terriglobia</taxon>
        <taxon>Terriglobales</taxon>
        <taxon>Acidobacteriaceae</taxon>
        <taxon>Paracidobacterium</taxon>
    </lineage>
</organism>
<gene>
    <name evidence="1" type="ORF">D0Y96_02150</name>
</gene>
<evidence type="ECO:0000313" key="2">
    <source>
        <dbReference type="Proteomes" id="UP000264702"/>
    </source>
</evidence>
<evidence type="ECO:0000313" key="1">
    <source>
        <dbReference type="EMBL" id="RFU18390.1"/>
    </source>
</evidence>
<name>A0A372ITY5_9BACT</name>
<dbReference type="AlphaFoldDB" id="A0A372ITY5"/>
<dbReference type="Proteomes" id="UP000264702">
    <property type="component" value="Unassembled WGS sequence"/>
</dbReference>
<dbReference type="EMBL" id="QVQT01000001">
    <property type="protein sequence ID" value="RFU18390.1"/>
    <property type="molecule type" value="Genomic_DNA"/>
</dbReference>
<protein>
    <submittedName>
        <fullName evidence="1">Uncharacterized protein</fullName>
    </submittedName>
</protein>
<keyword evidence="2" id="KW-1185">Reference proteome</keyword>
<proteinExistence type="predicted"/>
<reference evidence="1 2" key="1">
    <citation type="submission" date="2018-08" db="EMBL/GenBank/DDBJ databases">
        <title>Acidipila sp. 4G-K13, an acidobacterium isolated from forest soil.</title>
        <authorList>
            <person name="Gao Z.-H."/>
            <person name="Qiu L.-H."/>
        </authorList>
    </citation>
    <scope>NUCLEOTIDE SEQUENCE [LARGE SCALE GENOMIC DNA]</scope>
    <source>
        <strain evidence="1 2">4G-K13</strain>
    </source>
</reference>